<dbReference type="Proteomes" id="UP000238348">
    <property type="component" value="Chromosome"/>
</dbReference>
<accession>A0A2L0F5U9</accession>
<evidence type="ECO:0000313" key="2">
    <source>
        <dbReference type="EMBL" id="AUX46897.1"/>
    </source>
</evidence>
<dbReference type="AlphaFoldDB" id="A0A2L0F5U9"/>
<gene>
    <name evidence="2" type="ORF">SOCE26_084070</name>
</gene>
<evidence type="ECO:0000256" key="1">
    <source>
        <dbReference type="SAM" id="MobiDB-lite"/>
    </source>
</evidence>
<dbReference type="RefSeq" id="WP_159397807.1">
    <property type="nucleotide sequence ID" value="NZ_CP012673.1"/>
</dbReference>
<proteinExistence type="predicted"/>
<dbReference type="EMBL" id="CP012673">
    <property type="protein sequence ID" value="AUX46897.1"/>
    <property type="molecule type" value="Genomic_DNA"/>
</dbReference>
<feature type="compositionally biased region" description="Basic and acidic residues" evidence="1">
    <location>
        <begin position="281"/>
        <end position="299"/>
    </location>
</feature>
<protein>
    <submittedName>
        <fullName evidence="2">Uncharacterized protein</fullName>
    </submittedName>
</protein>
<name>A0A2L0F5U9_SORCE</name>
<sequence length="299" mass="33998">MREPSTEHARLFFTSLGCEVEDIAVVEGQKRADLRVTWKEEEYVVEAKFREPHREWHAAREHARANGYATTSRDIEPWTVLSNTITKARAQLVSTPASPDAFRVLWVVALHGDDRFVIDCTEKKLVGTRLLFALRDFYEPPEAIECYYYDDNEFERCPEIDAAMLCTREGGRLFVNHHSPSRERFRSSYVYSTVNKKGAVVDAEILVKNGHALMLDVDFKNPRAGNGQWEYIKDKYGVLTSAAIESQFFGIAITSAPVVSSDTENCRRLGQLTSDAPGRMSDQHADLEVVRGKERDDET</sequence>
<feature type="region of interest" description="Disordered" evidence="1">
    <location>
        <begin position="272"/>
        <end position="299"/>
    </location>
</feature>
<reference evidence="2 3" key="1">
    <citation type="submission" date="2015-09" db="EMBL/GenBank/DDBJ databases">
        <title>Sorangium comparison.</title>
        <authorList>
            <person name="Zaburannyi N."/>
            <person name="Bunk B."/>
            <person name="Overmann J."/>
            <person name="Mueller R."/>
        </authorList>
    </citation>
    <scope>NUCLEOTIDE SEQUENCE [LARGE SCALE GENOMIC DNA]</scope>
    <source>
        <strain evidence="2 3">So ce26</strain>
    </source>
</reference>
<organism evidence="2 3">
    <name type="scientific">Sorangium cellulosum</name>
    <name type="common">Polyangium cellulosum</name>
    <dbReference type="NCBI Taxonomy" id="56"/>
    <lineage>
        <taxon>Bacteria</taxon>
        <taxon>Pseudomonadati</taxon>
        <taxon>Myxococcota</taxon>
        <taxon>Polyangia</taxon>
        <taxon>Polyangiales</taxon>
        <taxon>Polyangiaceae</taxon>
        <taxon>Sorangium</taxon>
    </lineage>
</organism>
<evidence type="ECO:0000313" key="3">
    <source>
        <dbReference type="Proteomes" id="UP000238348"/>
    </source>
</evidence>